<reference evidence="6" key="1">
    <citation type="journal article" date="2016" name="Genome Announc.">
        <title>Draft Genome Sequence of the Syntrophic Lactate-Degrading Bacterium Tepidanaerobacter syntrophicus JLT.</title>
        <authorList>
            <person name="Matsuura N."/>
            <person name="Ohashi A."/>
            <person name="Tourlousse D.M."/>
            <person name="Sekiguchi Y."/>
        </authorList>
    </citation>
    <scope>NUCLEOTIDE SEQUENCE [LARGE SCALE GENOMIC DNA]</scope>
    <source>
        <strain evidence="6">JL</strain>
    </source>
</reference>
<dbReference type="GO" id="GO:0045881">
    <property type="term" value="P:positive regulation of sporulation resulting in formation of a cellular spore"/>
    <property type="evidence" value="ECO:0007669"/>
    <property type="project" value="TreeGrafter"/>
</dbReference>
<dbReference type="CDD" id="cd16393">
    <property type="entry name" value="SPO0J_N"/>
    <property type="match status" value="1"/>
</dbReference>
<keyword evidence="7" id="KW-1185">Reference proteome</keyword>
<evidence type="ECO:0000313" key="6">
    <source>
        <dbReference type="EMBL" id="GAQ24875.1"/>
    </source>
</evidence>
<name>A0A0U9HFH0_9FIRM</name>
<dbReference type="EMBL" id="DF977000">
    <property type="protein sequence ID" value="GAQ24875.1"/>
    <property type="molecule type" value="Genomic_DNA"/>
</dbReference>
<dbReference type="InterPro" id="IPR001387">
    <property type="entry name" value="Cro/C1-type_HTH"/>
</dbReference>
<dbReference type="Pfam" id="PF23552">
    <property type="entry name" value="ParB_C"/>
    <property type="match status" value="1"/>
</dbReference>
<organism evidence="6">
    <name type="scientific">Tepidanaerobacter syntrophicus</name>
    <dbReference type="NCBI Taxonomy" id="224999"/>
    <lineage>
        <taxon>Bacteria</taxon>
        <taxon>Bacillati</taxon>
        <taxon>Bacillota</taxon>
        <taxon>Clostridia</taxon>
        <taxon>Thermosediminibacterales</taxon>
        <taxon>Tepidanaerobacteraceae</taxon>
        <taxon>Tepidanaerobacter</taxon>
    </lineage>
</organism>
<dbReference type="CDD" id="cd00093">
    <property type="entry name" value="HTH_XRE"/>
    <property type="match status" value="1"/>
</dbReference>
<evidence type="ECO:0000259" key="5">
    <source>
        <dbReference type="PROSITE" id="PS50943"/>
    </source>
</evidence>
<dbReference type="InterPro" id="IPR050336">
    <property type="entry name" value="Chromosome_partition/occlusion"/>
</dbReference>
<dbReference type="FunFam" id="1.10.10.2830:FF:000001">
    <property type="entry name" value="Chromosome partitioning protein ParB"/>
    <property type="match status" value="1"/>
</dbReference>
<comment type="subcellular location">
    <subcellularLocation>
        <location evidence="1">Cytoplasm</location>
        <location evidence="1">Nucleoid</location>
    </subcellularLocation>
</comment>
<gene>
    <name evidence="6" type="ORF">TSYNT_6256</name>
</gene>
<sequence>MNKHGLGRGLDALIPTEQEGIETIQEINIDEIVVNNKQPRKDFDEEKLEELAASMEQHGVLQPVILRKVGRGYELVAGERRWRAAAKAGIKKIPAVVKELSDGDVLEIALIENLQREDLNPIEEASAYKQLMDEFGLTQEELAKRVGKSRSQIANTLRLLNLEEEILKFIFEGKLTAGHARALLSIEDKKLRYGLAKKISNEGLSVRQAEQLAQNLLQKKEKKSSRQTTISPIMSDIAEKLQQSLGTKVRIRGSEKRGKIEIEFYSSEELERILEVIAEQ</sequence>
<dbReference type="RefSeq" id="WP_059032104.1">
    <property type="nucleotide sequence ID" value="NZ_BSDN01000003.1"/>
</dbReference>
<dbReference type="InterPro" id="IPR041468">
    <property type="entry name" value="HTH_ParB/Spo0J"/>
</dbReference>
<accession>A0A0U9HFH0</accession>
<evidence type="ECO:0000256" key="2">
    <source>
        <dbReference type="ARBA" id="ARBA00006295"/>
    </source>
</evidence>
<dbReference type="Proteomes" id="UP000062160">
    <property type="component" value="Unassembled WGS sequence"/>
</dbReference>
<dbReference type="PANTHER" id="PTHR33375">
    <property type="entry name" value="CHROMOSOME-PARTITIONING PROTEIN PARB-RELATED"/>
    <property type="match status" value="1"/>
</dbReference>
<dbReference type="FunFam" id="3.90.1530.30:FF:000001">
    <property type="entry name" value="Chromosome partitioning protein ParB"/>
    <property type="match status" value="1"/>
</dbReference>
<dbReference type="PANTHER" id="PTHR33375:SF1">
    <property type="entry name" value="CHROMOSOME-PARTITIONING PROTEIN PARB-RELATED"/>
    <property type="match status" value="1"/>
</dbReference>
<dbReference type="OrthoDB" id="9802051at2"/>
<dbReference type="SMART" id="SM00470">
    <property type="entry name" value="ParB"/>
    <property type="match status" value="1"/>
</dbReference>
<evidence type="ECO:0000313" key="7">
    <source>
        <dbReference type="Proteomes" id="UP000062160"/>
    </source>
</evidence>
<dbReference type="NCBIfam" id="TIGR00180">
    <property type="entry name" value="parB_part"/>
    <property type="match status" value="1"/>
</dbReference>
<dbReference type="SUPFAM" id="SSF109709">
    <property type="entry name" value="KorB DNA-binding domain-like"/>
    <property type="match status" value="1"/>
</dbReference>
<feature type="domain" description="HTH cro/C1-type" evidence="5">
    <location>
        <begin position="129"/>
        <end position="155"/>
    </location>
</feature>
<dbReference type="AlphaFoldDB" id="A0A0U9HFH0"/>
<protein>
    <submittedName>
        <fullName evidence="6">Chromosome partitioning protein, ParB family</fullName>
    </submittedName>
</protein>
<evidence type="ECO:0000256" key="3">
    <source>
        <dbReference type="ARBA" id="ARBA00022829"/>
    </source>
</evidence>
<dbReference type="PROSITE" id="PS50943">
    <property type="entry name" value="HTH_CROC1"/>
    <property type="match status" value="1"/>
</dbReference>
<evidence type="ECO:0000256" key="4">
    <source>
        <dbReference type="ARBA" id="ARBA00023125"/>
    </source>
</evidence>
<dbReference type="InterPro" id="IPR036086">
    <property type="entry name" value="ParB/Sulfiredoxin_sf"/>
</dbReference>
<dbReference type="InterPro" id="IPR057240">
    <property type="entry name" value="ParB_dimer_C"/>
</dbReference>
<proteinExistence type="inferred from homology"/>
<dbReference type="GO" id="GO:0009295">
    <property type="term" value="C:nucleoid"/>
    <property type="evidence" value="ECO:0007669"/>
    <property type="project" value="UniProtKB-SubCell"/>
</dbReference>
<keyword evidence="4" id="KW-0238">DNA-binding</keyword>
<dbReference type="Pfam" id="PF17762">
    <property type="entry name" value="HTH_ParB"/>
    <property type="match status" value="1"/>
</dbReference>
<dbReference type="GO" id="GO:0003677">
    <property type="term" value="F:DNA binding"/>
    <property type="evidence" value="ECO:0007669"/>
    <property type="project" value="UniProtKB-KW"/>
</dbReference>
<dbReference type="GO" id="GO:0007059">
    <property type="term" value="P:chromosome segregation"/>
    <property type="evidence" value="ECO:0007669"/>
    <property type="project" value="UniProtKB-KW"/>
</dbReference>
<comment type="similarity">
    <text evidence="2">Belongs to the ParB family.</text>
</comment>
<evidence type="ECO:0000256" key="1">
    <source>
        <dbReference type="ARBA" id="ARBA00004453"/>
    </source>
</evidence>
<dbReference type="InterPro" id="IPR003115">
    <property type="entry name" value="ParB_N"/>
</dbReference>
<dbReference type="Gene3D" id="3.90.1530.30">
    <property type="match status" value="1"/>
</dbReference>
<keyword evidence="3" id="KW-0159">Chromosome partition</keyword>
<dbReference type="GO" id="GO:0005694">
    <property type="term" value="C:chromosome"/>
    <property type="evidence" value="ECO:0007669"/>
    <property type="project" value="TreeGrafter"/>
</dbReference>
<dbReference type="Gene3D" id="1.10.10.2830">
    <property type="match status" value="1"/>
</dbReference>
<dbReference type="SUPFAM" id="SSF110849">
    <property type="entry name" value="ParB/Sulfiredoxin"/>
    <property type="match status" value="1"/>
</dbReference>
<dbReference type="Pfam" id="PF02195">
    <property type="entry name" value="ParB_N"/>
    <property type="match status" value="1"/>
</dbReference>
<dbReference type="InterPro" id="IPR004437">
    <property type="entry name" value="ParB/RepB/Spo0J"/>
</dbReference>
<dbReference type="STRING" id="224999.GCA_001485475_00881"/>